<accession>A0A1V0SA44</accession>
<dbReference type="EMBL" id="KY684083">
    <property type="protein sequence ID" value="ARF08561.1"/>
    <property type="molecule type" value="Genomic_DNA"/>
</dbReference>
<name>A0A1V0SA44_9VIRU</name>
<reference evidence="1" key="1">
    <citation type="journal article" date="2017" name="Science">
        <title>Giant viruses with an expanded complement of translation system components.</title>
        <authorList>
            <person name="Schulz F."/>
            <person name="Yutin N."/>
            <person name="Ivanova N.N."/>
            <person name="Ortega D.R."/>
            <person name="Lee T.K."/>
            <person name="Vierheilig J."/>
            <person name="Daims H."/>
            <person name="Horn M."/>
            <person name="Wagner M."/>
            <person name="Jensen G.J."/>
            <person name="Kyrpides N.C."/>
            <person name="Koonin E.V."/>
            <person name="Woyke T."/>
        </authorList>
    </citation>
    <scope>NUCLEOTIDE SEQUENCE</scope>
    <source>
        <strain evidence="1">CTV1</strain>
    </source>
</reference>
<gene>
    <name evidence="1" type="ORF">Catovirus_1_611</name>
</gene>
<protein>
    <submittedName>
        <fullName evidence="1">Uncharacterized protein</fullName>
    </submittedName>
</protein>
<evidence type="ECO:0000313" key="1">
    <source>
        <dbReference type="EMBL" id="ARF08561.1"/>
    </source>
</evidence>
<sequence length="134" mass="16555">MSIKKGVIDIKSKSFRERRKDDYITKELELDLDFASIENIDKFCETHYNYKKENFDIDYKFELIDWINKNYEKTNNKKDIVKLKDIYEKFTKREFFYNFNKFQRRKYNYGYFIKILSGNTAIRPFYISIKIIVI</sequence>
<organism evidence="1">
    <name type="scientific">Catovirus CTV1</name>
    <dbReference type="NCBI Taxonomy" id="1977631"/>
    <lineage>
        <taxon>Viruses</taxon>
        <taxon>Varidnaviria</taxon>
        <taxon>Bamfordvirae</taxon>
        <taxon>Nucleocytoviricota</taxon>
        <taxon>Megaviricetes</taxon>
        <taxon>Imitervirales</taxon>
        <taxon>Mimiviridae</taxon>
        <taxon>Klosneuvirinae</taxon>
        <taxon>Catovirus</taxon>
    </lineage>
</organism>
<proteinExistence type="predicted"/>